<keyword evidence="3" id="KW-1185">Reference proteome</keyword>
<name>A0A841K7L5_9HYPH</name>
<feature type="transmembrane region" description="Helical" evidence="1">
    <location>
        <begin position="33"/>
        <end position="54"/>
    </location>
</feature>
<proteinExistence type="predicted"/>
<dbReference type="Proteomes" id="UP000588017">
    <property type="component" value="Unassembled WGS sequence"/>
</dbReference>
<dbReference type="AlphaFoldDB" id="A0A841K7L5"/>
<keyword evidence="1" id="KW-0812">Transmembrane</keyword>
<organism evidence="2 3">
    <name type="scientific">Chelatococcus composti</name>
    <dbReference type="NCBI Taxonomy" id="1743235"/>
    <lineage>
        <taxon>Bacteria</taxon>
        <taxon>Pseudomonadati</taxon>
        <taxon>Pseudomonadota</taxon>
        <taxon>Alphaproteobacteria</taxon>
        <taxon>Hyphomicrobiales</taxon>
        <taxon>Chelatococcaceae</taxon>
        <taxon>Chelatococcus</taxon>
    </lineage>
</organism>
<evidence type="ECO:0000313" key="2">
    <source>
        <dbReference type="EMBL" id="MBB6166864.1"/>
    </source>
</evidence>
<comment type="caution">
    <text evidence="2">The sequence shown here is derived from an EMBL/GenBank/DDBJ whole genome shotgun (WGS) entry which is preliminary data.</text>
</comment>
<sequence>MTTLFARRWNEAGDGTGQAQRVLPSRRRTARRVLLSLIALIILLVGGLVGRIAWSPIEIEGLSTRIEAALSERVGKGWDVGVASAAIDYTRYGPTLRVSGIDIRNAEGASVLKAKAGEISLSFLGLLVGRMSPSAVVFSGLDLRLNVSQSGELSFAATDEEPAPSLAEPQGQQAWPPAVAEGEAQEQLPLAAAVVSLVDLITDRDTLFGSIDHFGLSDARLVIVDAQRRPRARFGDVSLQFNRKTGLTRFNFGLRGEHGPWSVSGVVRGEHNGTREAQLHVSRAPVSDLLLFGGMSHSLVTTRMPLSGEVSLAVDGEGHLKALDASLNGDAAIIYIDDPDQPPIDVDDVGLRLSWNPETRAFDVPSASFTAGETRINLTGRLSAGEGPDVPWQLDVAGKAAVIERLTGAEKPLTIDDIAAEIVGGEAGGVIVRRLSVTGQHFAVVLSGSAGTPDDRGGVRVSLTSTESDARALLRLWPAFVASGVRRYLIDNMRAGTVHELSVNVNLDAEELVASRQKKPLPPETVDVRFRMTGVDLLPTKGLPVLRDTAARGTVDGNSVSVYLPRSEAVLEGGRKLALSEGFFAVADLRRPAQALISLRIQGGADAVLALVRSDAIRERMEVDLDPARVTGNADLRLELSLPLIDELKAEDVRAEASGELTNLGVTGIAGDKSLEKGRFALTLDGDLLTLDGEGRFADLPATVTLRQPLAGAEGQAAIRLTVDDAARARLGFDLGRKLTGPVTVTADLSLGDTARQPKSIGIDFTRAAINEPLPGWTKPAGREASLTFNLVEKDDGFVLEKLALDGAGMSVKGGRVVLRGDGSFTEAEFSQIKISPGDDVRLQVARVRDGYKATVRGNVLDARPFLRKVFARGGSNDALDIDLDVAVDILGGFNSEIVSKAVLKLAMRNGNVTGLAFSGSFGRSPVTASLSRGGGGETYTVVQTADAGAALRFVDIYQRMAAGQLVLQWPPANGNAAGILNIRDFSLVDEPALRRIVSAQPREGERVTVNDVPFTKLKVDFTRAGGRINMREAVIWGPQVGISLEGHLDLTNETLDLSGTYVPAYALNNIFSQLPVIGLLLGGGQYEGLFAVNFRVRGPMSGPTMTINPLSAIAPGFLRKFFDAGRADSGQGGTDPFPPVPANPQ</sequence>
<accession>A0A841K7L5</accession>
<evidence type="ECO:0000313" key="3">
    <source>
        <dbReference type="Proteomes" id="UP000588017"/>
    </source>
</evidence>
<dbReference type="RefSeq" id="WP_183331844.1">
    <property type="nucleotide sequence ID" value="NZ_BMHX01000001.1"/>
</dbReference>
<evidence type="ECO:0000256" key="1">
    <source>
        <dbReference type="SAM" id="Phobius"/>
    </source>
</evidence>
<reference evidence="2 3" key="1">
    <citation type="submission" date="2020-08" db="EMBL/GenBank/DDBJ databases">
        <title>Genomic Encyclopedia of Type Strains, Phase IV (KMG-IV): sequencing the most valuable type-strain genomes for metagenomic binning, comparative biology and taxonomic classification.</title>
        <authorList>
            <person name="Goeker M."/>
        </authorList>
    </citation>
    <scope>NUCLEOTIDE SEQUENCE [LARGE SCALE GENOMIC DNA]</scope>
    <source>
        <strain evidence="2 3">DSM 101465</strain>
    </source>
</reference>
<gene>
    <name evidence="2" type="ORF">HNQ73_000472</name>
</gene>
<keyword evidence="1" id="KW-0472">Membrane</keyword>
<dbReference type="EMBL" id="JACHEH010000001">
    <property type="protein sequence ID" value="MBB6166864.1"/>
    <property type="molecule type" value="Genomic_DNA"/>
</dbReference>
<keyword evidence="1" id="KW-1133">Transmembrane helix</keyword>
<protein>
    <submittedName>
        <fullName evidence="2">Putative membrane protein</fullName>
    </submittedName>
</protein>